<sequence>MKTVSASTDATEPTPDVDALTLQNDHLPIGPVEGTELGAPVPARHGVFGRLIRAGATSLGATVLSHGTYIALLAAAHSSATFASAVAWVIGASFNYFIGRRITWGRTNRPHPVREMLPYIAVIAASGMLSIGVATLTDHVIAPMHLTNTARTVVLELANIASYGVVFFFKFTLLDRLVFRHR</sequence>
<reference evidence="7" key="2">
    <citation type="submission" date="2020-09" db="EMBL/GenBank/DDBJ databases">
        <authorList>
            <person name="Sun Q."/>
            <person name="Zhou Y."/>
        </authorList>
    </citation>
    <scope>NUCLEOTIDE SEQUENCE</scope>
    <source>
        <strain evidence="7">CGMCC 4.7306</strain>
    </source>
</reference>
<evidence type="ECO:0000313" key="7">
    <source>
        <dbReference type="EMBL" id="GGL74876.1"/>
    </source>
</evidence>
<keyword evidence="4 5" id="KW-0472">Membrane</keyword>
<keyword evidence="2 5" id="KW-0812">Transmembrane</keyword>
<feature type="domain" description="GtrA/DPMS transmembrane" evidence="6">
    <location>
        <begin position="59"/>
        <end position="179"/>
    </location>
</feature>
<evidence type="ECO:0000313" key="8">
    <source>
        <dbReference type="Proteomes" id="UP000613840"/>
    </source>
</evidence>
<feature type="transmembrane region" description="Helical" evidence="5">
    <location>
        <begin position="157"/>
        <end position="179"/>
    </location>
</feature>
<proteinExistence type="predicted"/>
<evidence type="ECO:0000259" key="6">
    <source>
        <dbReference type="Pfam" id="PF04138"/>
    </source>
</evidence>
<gene>
    <name evidence="7" type="ORF">GCM10011575_36370</name>
</gene>
<dbReference type="Pfam" id="PF04138">
    <property type="entry name" value="GtrA_DPMS_TM"/>
    <property type="match status" value="1"/>
</dbReference>
<comment type="caution">
    <text evidence="7">The sequence shown here is derived from an EMBL/GenBank/DDBJ whole genome shotgun (WGS) entry which is preliminary data.</text>
</comment>
<protein>
    <recommendedName>
        <fullName evidence="6">GtrA/DPMS transmembrane domain-containing protein</fullName>
    </recommendedName>
</protein>
<evidence type="ECO:0000256" key="4">
    <source>
        <dbReference type="ARBA" id="ARBA00023136"/>
    </source>
</evidence>
<evidence type="ECO:0000256" key="3">
    <source>
        <dbReference type="ARBA" id="ARBA00022989"/>
    </source>
</evidence>
<dbReference type="GO" id="GO:0000271">
    <property type="term" value="P:polysaccharide biosynthetic process"/>
    <property type="evidence" value="ECO:0007669"/>
    <property type="project" value="InterPro"/>
</dbReference>
<dbReference type="AlphaFoldDB" id="A0A917W7Z8"/>
<comment type="subcellular location">
    <subcellularLocation>
        <location evidence="1">Membrane</location>
        <topology evidence="1">Multi-pass membrane protein</topology>
    </subcellularLocation>
</comment>
<evidence type="ECO:0000256" key="1">
    <source>
        <dbReference type="ARBA" id="ARBA00004141"/>
    </source>
</evidence>
<feature type="transmembrane region" description="Helical" evidence="5">
    <location>
        <begin position="69"/>
        <end position="98"/>
    </location>
</feature>
<feature type="transmembrane region" description="Helical" evidence="5">
    <location>
        <begin position="119"/>
        <end position="137"/>
    </location>
</feature>
<dbReference type="InterPro" id="IPR007267">
    <property type="entry name" value="GtrA_DPMS_TM"/>
</dbReference>
<evidence type="ECO:0000256" key="5">
    <source>
        <dbReference type="SAM" id="Phobius"/>
    </source>
</evidence>
<dbReference type="GO" id="GO:0016020">
    <property type="term" value="C:membrane"/>
    <property type="evidence" value="ECO:0007669"/>
    <property type="project" value="UniProtKB-SubCell"/>
</dbReference>
<reference evidence="7" key="1">
    <citation type="journal article" date="2014" name="Int. J. Syst. Evol. Microbiol.">
        <title>Complete genome sequence of Corynebacterium casei LMG S-19264T (=DSM 44701T), isolated from a smear-ripened cheese.</title>
        <authorList>
            <consortium name="US DOE Joint Genome Institute (JGI-PGF)"/>
            <person name="Walter F."/>
            <person name="Albersmeier A."/>
            <person name="Kalinowski J."/>
            <person name="Ruckert C."/>
        </authorList>
    </citation>
    <scope>NUCLEOTIDE SEQUENCE</scope>
    <source>
        <strain evidence="7">CGMCC 4.7306</strain>
    </source>
</reference>
<keyword evidence="8" id="KW-1185">Reference proteome</keyword>
<dbReference type="EMBL" id="BMMZ01000010">
    <property type="protein sequence ID" value="GGL74876.1"/>
    <property type="molecule type" value="Genomic_DNA"/>
</dbReference>
<accession>A0A917W7Z8</accession>
<name>A0A917W7Z8_9ACTN</name>
<dbReference type="Proteomes" id="UP000613840">
    <property type="component" value="Unassembled WGS sequence"/>
</dbReference>
<keyword evidence="3 5" id="KW-1133">Transmembrane helix</keyword>
<evidence type="ECO:0000256" key="2">
    <source>
        <dbReference type="ARBA" id="ARBA00022692"/>
    </source>
</evidence>
<organism evidence="7 8">
    <name type="scientific">Microlunatus endophyticus</name>
    <dbReference type="NCBI Taxonomy" id="1716077"/>
    <lineage>
        <taxon>Bacteria</taxon>
        <taxon>Bacillati</taxon>
        <taxon>Actinomycetota</taxon>
        <taxon>Actinomycetes</taxon>
        <taxon>Propionibacteriales</taxon>
        <taxon>Propionibacteriaceae</taxon>
        <taxon>Microlunatus</taxon>
    </lineage>
</organism>